<evidence type="ECO:0000313" key="2">
    <source>
        <dbReference type="Proteomes" id="UP000217199"/>
    </source>
</evidence>
<dbReference type="OrthoDB" id="3309846at2759"/>
<protein>
    <submittedName>
        <fullName evidence="1">Uncharacterized protein</fullName>
    </submittedName>
</protein>
<sequence>MTNYIDDKPVILLPFEIWLRIAELVVTRPWTKYQFHRPKYDLCSLTGFKNSCHTKHINQFLELDESKIRKIRYLFITFNSVTSPTQVKDFINKFKKNPQVLSIILHVNDTSQPFYFLPYDTVRSSVFCSLRRLDVRFSTPELLYNAIQMHSVDIPNLTELRLMHDGDPQPIDRYISITDFSDQLTKFLSPLTNLRYLSTHGGLDVSVSFDSQCQIHNTSFFHLEPSEGYERHFADCSLCIQDYDFRTVRDREISLSLELATKHLILEKILWSNLWQRTRDDENGQNCLVVYRRNSCIELISDE</sequence>
<name>A0A286UKX5_9AGAM</name>
<evidence type="ECO:0000313" key="1">
    <source>
        <dbReference type="EMBL" id="PAV20179.1"/>
    </source>
</evidence>
<dbReference type="Proteomes" id="UP000217199">
    <property type="component" value="Unassembled WGS sequence"/>
</dbReference>
<reference evidence="1 2" key="1">
    <citation type="journal article" date="2017" name="Mol. Ecol.">
        <title>Comparative and population genomic landscape of Phellinus noxius: A hypervariable fungus causing root rot in trees.</title>
        <authorList>
            <person name="Chung C.L."/>
            <person name="Lee T.J."/>
            <person name="Akiba M."/>
            <person name="Lee H.H."/>
            <person name="Kuo T.H."/>
            <person name="Liu D."/>
            <person name="Ke H.M."/>
            <person name="Yokoi T."/>
            <person name="Roa M.B."/>
            <person name="Lu M.J."/>
            <person name="Chang Y.Y."/>
            <person name="Ann P.J."/>
            <person name="Tsai J.N."/>
            <person name="Chen C.Y."/>
            <person name="Tzean S.S."/>
            <person name="Ota Y."/>
            <person name="Hattori T."/>
            <person name="Sahashi N."/>
            <person name="Liou R.F."/>
            <person name="Kikuchi T."/>
            <person name="Tsai I.J."/>
        </authorList>
    </citation>
    <scope>NUCLEOTIDE SEQUENCE [LARGE SCALE GENOMIC DNA]</scope>
    <source>
        <strain evidence="1 2">FFPRI411160</strain>
    </source>
</reference>
<dbReference type="EMBL" id="NBII01000004">
    <property type="protein sequence ID" value="PAV20179.1"/>
    <property type="molecule type" value="Genomic_DNA"/>
</dbReference>
<organism evidence="1 2">
    <name type="scientific">Pyrrhoderma noxium</name>
    <dbReference type="NCBI Taxonomy" id="2282107"/>
    <lineage>
        <taxon>Eukaryota</taxon>
        <taxon>Fungi</taxon>
        <taxon>Dikarya</taxon>
        <taxon>Basidiomycota</taxon>
        <taxon>Agaricomycotina</taxon>
        <taxon>Agaricomycetes</taxon>
        <taxon>Hymenochaetales</taxon>
        <taxon>Hymenochaetaceae</taxon>
        <taxon>Pyrrhoderma</taxon>
    </lineage>
</organism>
<dbReference type="AlphaFoldDB" id="A0A286UKX5"/>
<comment type="caution">
    <text evidence="1">The sequence shown here is derived from an EMBL/GenBank/DDBJ whole genome shotgun (WGS) entry which is preliminary data.</text>
</comment>
<dbReference type="InParanoid" id="A0A286UKX5"/>
<proteinExistence type="predicted"/>
<accession>A0A286UKX5</accession>
<keyword evidence="2" id="KW-1185">Reference proteome</keyword>
<gene>
    <name evidence="1" type="ORF">PNOK_0511300</name>
</gene>